<feature type="region of interest" description="Disordered" evidence="1">
    <location>
        <begin position="76"/>
        <end position="96"/>
    </location>
</feature>
<evidence type="ECO:0000313" key="5">
    <source>
        <dbReference type="Proteomes" id="UP000256710"/>
    </source>
</evidence>
<evidence type="ECO:0000313" key="3">
    <source>
        <dbReference type="EMBL" id="SPD58655.1"/>
    </source>
</evidence>
<reference evidence="4 5" key="1">
    <citation type="submission" date="2018-01" db="EMBL/GenBank/DDBJ databases">
        <authorList>
            <person name="Clerissi C."/>
        </authorList>
    </citation>
    <scope>NUCLEOTIDE SEQUENCE [LARGE SCALE GENOMIC DNA]</scope>
    <source>
        <strain evidence="2">Cupriavidus taiwanensis STM 6082</strain>
        <strain evidence="3">Cupriavidus taiwanensis STM 6160</strain>
        <plasmid evidence="4">ii</plasmid>
        <plasmid evidence="3">II</plasmid>
    </source>
</reference>
<geneLocation type="plasmid" evidence="3">
    <name>II</name>
</geneLocation>
<protein>
    <submittedName>
        <fullName evidence="3">Uncharacterized protein</fullName>
    </submittedName>
</protein>
<proteinExistence type="predicted"/>
<keyword evidence="3" id="KW-0614">Plasmid</keyword>
<organism evidence="3 4">
    <name type="scientific">Cupriavidus neocaledonicus</name>
    <dbReference type="NCBI Taxonomy" id="1040979"/>
    <lineage>
        <taxon>Bacteria</taxon>
        <taxon>Pseudomonadati</taxon>
        <taxon>Pseudomonadota</taxon>
        <taxon>Betaproteobacteria</taxon>
        <taxon>Burkholderiales</taxon>
        <taxon>Burkholderiaceae</taxon>
        <taxon>Cupriavidus</taxon>
    </lineage>
</organism>
<keyword evidence="5" id="KW-1185">Reference proteome</keyword>
<sequence length="96" mass="10075">MRRSIGRGIGPNQSRVLKGAFAGFERYGRAAPGAPRGGAGAPARPRVWRVGAAVSQFAFGTDSARDSAGRVAVLPAAPGRLRPTQWKPVQEPTNSH</sequence>
<dbReference type="Proteomes" id="UP000255168">
    <property type="component" value="Plasmid II"/>
</dbReference>
<geneLocation type="plasmid" evidence="4">
    <name>ii</name>
</geneLocation>
<accession>A0A375HML5</accession>
<evidence type="ECO:0000313" key="2">
    <source>
        <dbReference type="EMBL" id="SOZ37838.1"/>
    </source>
</evidence>
<evidence type="ECO:0000313" key="4">
    <source>
        <dbReference type="Proteomes" id="UP000255168"/>
    </source>
</evidence>
<dbReference type="AlphaFoldDB" id="A0A375HML5"/>
<name>A0A375HML5_9BURK</name>
<evidence type="ECO:0000256" key="1">
    <source>
        <dbReference type="SAM" id="MobiDB-lite"/>
    </source>
</evidence>
<dbReference type="Proteomes" id="UP000256710">
    <property type="component" value="Unassembled WGS sequence"/>
</dbReference>
<dbReference type="EMBL" id="OFTC01000032">
    <property type="protein sequence ID" value="SOZ37838.1"/>
    <property type="molecule type" value="Genomic_DNA"/>
</dbReference>
<dbReference type="EMBL" id="LT984807">
    <property type="protein sequence ID" value="SPD58655.1"/>
    <property type="molecule type" value="Genomic_DNA"/>
</dbReference>
<gene>
    <name evidence="2" type="ORF">CBM2605_B10055</name>
    <name evidence="3" type="ORF">CBM2607_MP10057</name>
</gene>